<dbReference type="Gene3D" id="3.20.20.190">
    <property type="entry name" value="Phosphatidylinositol (PI) phosphodiesterase"/>
    <property type="match status" value="1"/>
</dbReference>
<evidence type="ECO:0000256" key="2">
    <source>
        <dbReference type="SAM" id="SignalP"/>
    </source>
</evidence>
<feature type="chain" id="PRO_5015942606" evidence="2">
    <location>
        <begin position="21"/>
        <end position="350"/>
    </location>
</feature>
<dbReference type="PROSITE" id="PS51704">
    <property type="entry name" value="GP_PDE"/>
    <property type="match status" value="1"/>
</dbReference>
<keyword evidence="5" id="KW-1185">Reference proteome</keyword>
<dbReference type="AlphaFoldDB" id="A0A2W7MSD6"/>
<reference evidence="4 5" key="1">
    <citation type="submission" date="2018-06" db="EMBL/GenBank/DDBJ databases">
        <title>Genomic Encyclopedia of Archaeal and Bacterial Type Strains, Phase II (KMG-II): from individual species to whole genera.</title>
        <authorList>
            <person name="Goeker M."/>
        </authorList>
    </citation>
    <scope>NUCLEOTIDE SEQUENCE [LARGE SCALE GENOMIC DNA]</scope>
    <source>
        <strain evidence="4 5">DSM 22009</strain>
    </source>
</reference>
<dbReference type="EMBL" id="QKZL01000046">
    <property type="protein sequence ID" value="PZX10391.1"/>
    <property type="molecule type" value="Genomic_DNA"/>
</dbReference>
<dbReference type="PANTHER" id="PTHR46211">
    <property type="entry name" value="GLYCEROPHOSPHORYL DIESTER PHOSPHODIESTERASE"/>
    <property type="match status" value="1"/>
</dbReference>
<evidence type="ECO:0000313" key="4">
    <source>
        <dbReference type="EMBL" id="PZX10391.1"/>
    </source>
</evidence>
<feature type="transmembrane region" description="Helical" evidence="1">
    <location>
        <begin position="325"/>
        <end position="344"/>
    </location>
</feature>
<dbReference type="InterPro" id="IPR017946">
    <property type="entry name" value="PLC-like_Pdiesterase_TIM-brl"/>
</dbReference>
<keyword evidence="2" id="KW-0732">Signal</keyword>
<dbReference type="SUPFAM" id="SSF51695">
    <property type="entry name" value="PLC-like phosphodiesterases"/>
    <property type="match status" value="1"/>
</dbReference>
<dbReference type="Pfam" id="PF03009">
    <property type="entry name" value="GDPD"/>
    <property type="match status" value="1"/>
</dbReference>
<dbReference type="GO" id="GO:0008081">
    <property type="term" value="F:phosphoric diester hydrolase activity"/>
    <property type="evidence" value="ECO:0007669"/>
    <property type="project" value="InterPro"/>
</dbReference>
<proteinExistence type="predicted"/>
<evidence type="ECO:0000256" key="1">
    <source>
        <dbReference type="SAM" id="Phobius"/>
    </source>
</evidence>
<organism evidence="4 5">
    <name type="scientific">Palleronia aestuarii</name>
    <dbReference type="NCBI Taxonomy" id="568105"/>
    <lineage>
        <taxon>Bacteria</taxon>
        <taxon>Pseudomonadati</taxon>
        <taxon>Pseudomonadota</taxon>
        <taxon>Alphaproteobacteria</taxon>
        <taxon>Rhodobacterales</taxon>
        <taxon>Roseobacteraceae</taxon>
        <taxon>Palleronia</taxon>
    </lineage>
</organism>
<keyword evidence="1" id="KW-1133">Transmembrane helix</keyword>
<protein>
    <submittedName>
        <fullName evidence="4">Glycerophosphoryl diester phosphodiesterase</fullName>
    </submittedName>
</protein>
<evidence type="ECO:0000313" key="5">
    <source>
        <dbReference type="Proteomes" id="UP000248916"/>
    </source>
</evidence>
<sequence length="350" mass="36887">MRSFARLSAMALCAAGAVPAASVGSPYNTLTGDAPLVIAHRGAPAYLPENTIGGNELSAQMGSDYIETDVMMTSDGVLIAMHDSSLERTTNAEDVLDARNGGYAVSDYTYAEISELTVEPTGTGSDTYPGFTPADGDPYRVPTFDDMLGALTSYNEGNGTDVGILTEGKYAYDSATNQAVIETLIAHGYDTPRESAVQSFDFENVREYATLLDAAGVDMGVAQLGSGGLLDGTWYVSETESFETLAGYTDTVALYAASITEGLVDAAHGEGLSVFAWTFRPEEPDAAFAAAEPFLDWGLDGFITDNPDYLRAAVTEYGQIAPVPLPASLPLLAIGMAGLAGLGLRRRRRT</sequence>
<dbReference type="InterPro" id="IPR030395">
    <property type="entry name" value="GP_PDE_dom"/>
</dbReference>
<accession>A0A2W7MSD6</accession>
<dbReference type="Proteomes" id="UP000248916">
    <property type="component" value="Unassembled WGS sequence"/>
</dbReference>
<name>A0A2W7MSD6_9RHOB</name>
<feature type="domain" description="GP-PDE" evidence="3">
    <location>
        <begin position="35"/>
        <end position="314"/>
    </location>
</feature>
<dbReference type="RefSeq" id="WP_170134076.1">
    <property type="nucleotide sequence ID" value="NZ_QKZL01000046.1"/>
</dbReference>
<dbReference type="PANTHER" id="PTHR46211:SF1">
    <property type="entry name" value="GLYCEROPHOSPHODIESTER PHOSPHODIESTERASE, CYTOPLASMIC"/>
    <property type="match status" value="1"/>
</dbReference>
<keyword evidence="1" id="KW-0812">Transmembrane</keyword>
<comment type="caution">
    <text evidence="4">The sequence shown here is derived from an EMBL/GenBank/DDBJ whole genome shotgun (WGS) entry which is preliminary data.</text>
</comment>
<gene>
    <name evidence="4" type="ORF">LX81_04228</name>
</gene>
<dbReference type="GO" id="GO:0006629">
    <property type="term" value="P:lipid metabolic process"/>
    <property type="evidence" value="ECO:0007669"/>
    <property type="project" value="InterPro"/>
</dbReference>
<evidence type="ECO:0000259" key="3">
    <source>
        <dbReference type="PROSITE" id="PS51704"/>
    </source>
</evidence>
<feature type="signal peptide" evidence="2">
    <location>
        <begin position="1"/>
        <end position="20"/>
    </location>
</feature>
<keyword evidence="1" id="KW-0472">Membrane</keyword>